<name>A0A835WKV9_9CHLO</name>
<feature type="transmembrane region" description="Helical" evidence="6">
    <location>
        <begin position="40"/>
        <end position="64"/>
    </location>
</feature>
<organism evidence="7 8">
    <name type="scientific">Chlamydomonas schloesseri</name>
    <dbReference type="NCBI Taxonomy" id="2026947"/>
    <lineage>
        <taxon>Eukaryota</taxon>
        <taxon>Viridiplantae</taxon>
        <taxon>Chlorophyta</taxon>
        <taxon>core chlorophytes</taxon>
        <taxon>Chlorophyceae</taxon>
        <taxon>CS clade</taxon>
        <taxon>Chlamydomonadales</taxon>
        <taxon>Chlamydomonadaceae</taxon>
        <taxon>Chlamydomonas</taxon>
    </lineage>
</organism>
<comment type="caution">
    <text evidence="7">The sequence shown here is derived from an EMBL/GenBank/DDBJ whole genome shotgun (WGS) entry which is preliminary data.</text>
</comment>
<proteinExistence type="predicted"/>
<keyword evidence="8" id="KW-1185">Reference proteome</keyword>
<keyword evidence="3 6" id="KW-1133">Transmembrane helix</keyword>
<dbReference type="GO" id="GO:0016020">
    <property type="term" value="C:membrane"/>
    <property type="evidence" value="ECO:0007669"/>
    <property type="project" value="UniProtKB-SubCell"/>
</dbReference>
<feature type="transmembrane region" description="Helical" evidence="6">
    <location>
        <begin position="512"/>
        <end position="536"/>
    </location>
</feature>
<protein>
    <recommendedName>
        <fullName evidence="9">LMBR1-like membrane protein</fullName>
    </recommendedName>
</protein>
<evidence type="ECO:0000256" key="3">
    <source>
        <dbReference type="ARBA" id="ARBA00022989"/>
    </source>
</evidence>
<feature type="transmembrane region" description="Helical" evidence="6">
    <location>
        <begin position="76"/>
        <end position="98"/>
    </location>
</feature>
<keyword evidence="4 6" id="KW-0472">Membrane</keyword>
<dbReference type="EMBL" id="JAEHOD010000015">
    <property type="protein sequence ID" value="KAG2449148.1"/>
    <property type="molecule type" value="Genomic_DNA"/>
</dbReference>
<evidence type="ECO:0000313" key="8">
    <source>
        <dbReference type="Proteomes" id="UP000613740"/>
    </source>
</evidence>
<feature type="transmembrane region" description="Helical" evidence="6">
    <location>
        <begin position="458"/>
        <end position="480"/>
    </location>
</feature>
<dbReference type="Proteomes" id="UP000613740">
    <property type="component" value="Unassembled WGS sequence"/>
</dbReference>
<feature type="transmembrane region" description="Helical" evidence="6">
    <location>
        <begin position="124"/>
        <end position="147"/>
    </location>
</feature>
<evidence type="ECO:0008006" key="9">
    <source>
        <dbReference type="Google" id="ProtNLM"/>
    </source>
</evidence>
<feature type="transmembrane region" description="Helical" evidence="6">
    <location>
        <begin position="253"/>
        <end position="280"/>
    </location>
</feature>
<dbReference type="Pfam" id="PF04791">
    <property type="entry name" value="LMBR1"/>
    <property type="match status" value="2"/>
</dbReference>
<feature type="transmembrane region" description="Helical" evidence="6">
    <location>
        <begin position="417"/>
        <end position="437"/>
    </location>
</feature>
<evidence type="ECO:0000256" key="2">
    <source>
        <dbReference type="ARBA" id="ARBA00022692"/>
    </source>
</evidence>
<comment type="subcellular location">
    <subcellularLocation>
        <location evidence="1">Membrane</location>
        <topology evidence="1">Multi-pass membrane protein</topology>
    </subcellularLocation>
</comment>
<gene>
    <name evidence="7" type="ORF">HYH02_005895</name>
</gene>
<sequence length="555" mass="62600">MDSSFAVVEAMQSVAAASMDGSRLDLVHQGRALLSSATGFNWFLILVAAVASVLVLAGCVYLLVEYQHPEDRNQAWWPKIVVVLSMTLAIWTVLLFPLDVANTQACSQSISPSACTYTLPMHQLWYACFISNLVLVFLIIPFTLFFYEADSDYTFCQKVKGSLMWTAGFLVFIILIIVIMYLLIGYVVYPTQQLTSGVRSMNVLKNLASFNNSACIKPLRSNQSEVSVPDYQCSAFSNTFRASSWKLRVSLPVYIMAIQSVLGWLVFLVFAGVGLVAAPIDWLQEFLGRPKAVITKSEYMRRGQIMAQRAKQIMNMLQLMRRGERDRRWRSNFQKLQREVALLEEDEYQLERVFPQGEDGEVRWVLFMLGFYVLAVMAVVGFCLTCMWIAQIIAYMLPPVPLSPLLNDMFVALDGVFPLFGVLAFAIFCLYLMVAAMKGNFMLGLNFLVIKLYPMRPGATMMSSFLVNTALILLMAPAIVQFCAQAFAVYADGTSIFDVFGNQVMYLIGLKYIYNLNIFLYAMLAISLLTAIFLAFRGKKVWKRRNPLDAYAMID</sequence>
<evidence type="ECO:0000256" key="4">
    <source>
        <dbReference type="ARBA" id="ARBA00023136"/>
    </source>
</evidence>
<dbReference type="PANTHER" id="PTHR31652:SF0">
    <property type="entry name" value="LIMR FAMILY PROTEIN DDB_G0283707-RELATED"/>
    <property type="match status" value="1"/>
</dbReference>
<dbReference type="AlphaFoldDB" id="A0A835WKV9"/>
<dbReference type="InterPro" id="IPR006876">
    <property type="entry name" value="LMBR1-like_membr_prot"/>
</dbReference>
<evidence type="ECO:0000313" key="7">
    <source>
        <dbReference type="EMBL" id="KAG2449148.1"/>
    </source>
</evidence>
<dbReference type="PANTHER" id="PTHR31652">
    <property type="entry name" value="LIMR FAMILY PROTEIN DDB_G0283707-RELATED"/>
    <property type="match status" value="1"/>
</dbReference>
<keyword evidence="5" id="KW-0175">Coiled coil</keyword>
<evidence type="ECO:0000256" key="6">
    <source>
        <dbReference type="SAM" id="Phobius"/>
    </source>
</evidence>
<feature type="coiled-coil region" evidence="5">
    <location>
        <begin position="326"/>
        <end position="353"/>
    </location>
</feature>
<accession>A0A835WKV9</accession>
<feature type="transmembrane region" description="Helical" evidence="6">
    <location>
        <begin position="167"/>
        <end position="189"/>
    </location>
</feature>
<evidence type="ECO:0000256" key="5">
    <source>
        <dbReference type="SAM" id="Coils"/>
    </source>
</evidence>
<dbReference type="OrthoDB" id="73273at2759"/>
<reference evidence="7" key="1">
    <citation type="journal article" date="2020" name="bioRxiv">
        <title>Comparative genomics of Chlamydomonas.</title>
        <authorList>
            <person name="Craig R.J."/>
            <person name="Hasan A.R."/>
            <person name="Ness R.W."/>
            <person name="Keightley P.D."/>
        </authorList>
    </citation>
    <scope>NUCLEOTIDE SEQUENCE</scope>
    <source>
        <strain evidence="7">CCAP 11/173</strain>
    </source>
</reference>
<keyword evidence="2 6" id="KW-0812">Transmembrane</keyword>
<evidence type="ECO:0000256" key="1">
    <source>
        <dbReference type="ARBA" id="ARBA00004141"/>
    </source>
</evidence>
<feature type="transmembrane region" description="Helical" evidence="6">
    <location>
        <begin position="364"/>
        <end position="397"/>
    </location>
</feature>